<organism evidence="2 3">
    <name type="scientific">Sessilibacter corallicola</name>
    <dbReference type="NCBI Taxonomy" id="2904075"/>
    <lineage>
        <taxon>Bacteria</taxon>
        <taxon>Pseudomonadati</taxon>
        <taxon>Pseudomonadota</taxon>
        <taxon>Gammaproteobacteria</taxon>
        <taxon>Cellvibrionales</taxon>
        <taxon>Cellvibrionaceae</taxon>
        <taxon>Sessilibacter</taxon>
    </lineage>
</organism>
<keyword evidence="1" id="KW-1133">Transmembrane helix</keyword>
<dbReference type="EMBL" id="BAABWN010000006">
    <property type="protein sequence ID" value="GAA6168266.1"/>
    <property type="molecule type" value="Genomic_DNA"/>
</dbReference>
<evidence type="ECO:0000313" key="3">
    <source>
        <dbReference type="Proteomes" id="UP001465153"/>
    </source>
</evidence>
<evidence type="ECO:0000256" key="1">
    <source>
        <dbReference type="SAM" id="Phobius"/>
    </source>
</evidence>
<dbReference type="Pfam" id="PF04657">
    <property type="entry name" value="DMT_YdcZ"/>
    <property type="match status" value="1"/>
</dbReference>
<keyword evidence="3" id="KW-1185">Reference proteome</keyword>
<feature type="transmembrane region" description="Helical" evidence="1">
    <location>
        <begin position="96"/>
        <end position="114"/>
    </location>
</feature>
<dbReference type="InterPro" id="IPR037185">
    <property type="entry name" value="EmrE-like"/>
</dbReference>
<proteinExistence type="predicted"/>
<reference evidence="2 3" key="1">
    <citation type="submission" date="2024-04" db="EMBL/GenBank/DDBJ databases">
        <title>Draft genome sequence of Sessilibacter corallicola NBRC 116591.</title>
        <authorList>
            <person name="Miyakawa T."/>
            <person name="Kusuya Y."/>
            <person name="Miura T."/>
        </authorList>
    </citation>
    <scope>NUCLEOTIDE SEQUENCE [LARGE SCALE GENOMIC DNA]</scope>
    <source>
        <strain evidence="2 3">KU-00831-HH</strain>
    </source>
</reference>
<name>A0ABQ0A9E7_9GAMM</name>
<feature type="transmembrane region" description="Helical" evidence="1">
    <location>
        <begin position="37"/>
        <end position="55"/>
    </location>
</feature>
<feature type="transmembrane region" description="Helical" evidence="1">
    <location>
        <begin position="67"/>
        <end position="90"/>
    </location>
</feature>
<dbReference type="SUPFAM" id="SSF103481">
    <property type="entry name" value="Multidrug resistance efflux transporter EmrE"/>
    <property type="match status" value="1"/>
</dbReference>
<dbReference type="PANTHER" id="PTHR34821:SF2">
    <property type="entry name" value="INNER MEMBRANE PROTEIN YDCZ"/>
    <property type="match status" value="1"/>
</dbReference>
<dbReference type="Proteomes" id="UP001465153">
    <property type="component" value="Unassembled WGS sequence"/>
</dbReference>
<evidence type="ECO:0000313" key="2">
    <source>
        <dbReference type="EMBL" id="GAA6168266.1"/>
    </source>
</evidence>
<protein>
    <submittedName>
        <fullName evidence="2">DMT family transporter</fullName>
    </submittedName>
</protein>
<comment type="caution">
    <text evidence="2">The sequence shown here is derived from an EMBL/GenBank/DDBJ whole genome shotgun (WGS) entry which is preliminary data.</text>
</comment>
<keyword evidence="1" id="KW-0812">Transmembrane</keyword>
<accession>A0ABQ0A9E7</accession>
<dbReference type="RefSeq" id="WP_233090633.1">
    <property type="nucleotide sequence ID" value="NZ_BAABWN010000006.1"/>
</dbReference>
<sequence>MNLLLLILIAIVVGALIPIQSAANVSAAKYLGDISYAVLLSFVVGLILISVYIIIKRPVMSPGVLTVNFPKYILLGGCISAIYTIAITYLSPKLGVGNALFTILFGQIVVSLLVDHFGVMGVLKQEITPSKVAGMLLILTGVYLTKKA</sequence>
<keyword evidence="1" id="KW-0472">Membrane</keyword>
<gene>
    <name evidence="2" type="ORF">NBRC116591_20770</name>
</gene>
<dbReference type="PANTHER" id="PTHR34821">
    <property type="entry name" value="INNER MEMBRANE PROTEIN YDCZ"/>
    <property type="match status" value="1"/>
</dbReference>
<dbReference type="InterPro" id="IPR006750">
    <property type="entry name" value="YdcZ"/>
</dbReference>